<dbReference type="Proteomes" id="UP000026962">
    <property type="component" value="Chromosome 10"/>
</dbReference>
<dbReference type="SUPFAM" id="SSF82171">
    <property type="entry name" value="DPP6 N-terminal domain-like"/>
    <property type="match status" value="1"/>
</dbReference>
<evidence type="ECO:0000313" key="3">
    <source>
        <dbReference type="Proteomes" id="UP000026962"/>
    </source>
</evidence>
<dbReference type="Gene3D" id="1.20.1280.50">
    <property type="match status" value="1"/>
</dbReference>
<reference evidence="2" key="2">
    <citation type="submission" date="2018-05" db="EMBL/GenBank/DDBJ databases">
        <title>OpunRS2 (Oryza punctata Reference Sequence Version 2).</title>
        <authorList>
            <person name="Zhang J."/>
            <person name="Kudrna D."/>
            <person name="Lee S."/>
            <person name="Talag J."/>
            <person name="Welchert J."/>
            <person name="Wing R.A."/>
        </authorList>
    </citation>
    <scope>NUCLEOTIDE SEQUENCE [LARGE SCALE GENOMIC DNA]</scope>
</reference>
<keyword evidence="3" id="KW-1185">Reference proteome</keyword>
<dbReference type="Pfam" id="PF23635">
    <property type="entry name" value="Beta-prop_AT5G49610-like"/>
    <property type="match status" value="1"/>
</dbReference>
<name>A0A0E0M5B6_ORYPU</name>
<dbReference type="SUPFAM" id="SSF81383">
    <property type="entry name" value="F-box domain"/>
    <property type="match status" value="1"/>
</dbReference>
<dbReference type="PANTHER" id="PTHR33186:SF18">
    <property type="entry name" value="OS10G0136150 PROTEIN"/>
    <property type="match status" value="1"/>
</dbReference>
<feature type="domain" description="F-box" evidence="1">
    <location>
        <begin position="20"/>
        <end position="64"/>
    </location>
</feature>
<dbReference type="SMART" id="SM00256">
    <property type="entry name" value="FBOX"/>
    <property type="match status" value="1"/>
</dbReference>
<dbReference type="EnsemblPlants" id="OPUNC10G01410.1">
    <property type="protein sequence ID" value="OPUNC10G01410.1"/>
    <property type="gene ID" value="OPUNC10G01410"/>
</dbReference>
<sequence>MNCLRLRRCRATSQVPPVTLPDDDDLLSEILLRLPPRPSSLPRASLVCKRWRRLVTDPGFHRRFGARHRNPPLIGVFEEYLGYPFFRSMMDPPDLIPRERFRLRLAEDEGGQWHFYGCRHGRVLLFDRTKNEIVVWDPNTGDHRRVAVPPEIDGKEKTIWNGAVLCAAAGDDGHVHGGFSSCPFKVVLVGVAGNNTQISCQISNIYFSESGKWSDLISIAAPFLVFFFRDPGILVGHALYWMAYGDHWLTILQFDLDKQRLAVIEWPSDSDPNCYTQTWLTEGDCLGVATLSRGSLQMWESKVCSDGVAKWVLQKTYELKNVLNPEFRLKIGYLTKLGYAQDIKVMFLWADHSVFMLQLDSLQAKKVWETYVIAPIHPYTSTYVAAIMNEIVLWDPDTGDHRRVAVPAEIDGEEKTIWNGAVLCAAAGDDGHVHGGFSSCPFKVVLVGVASNNTQMFACVYSSETGKWSDLISTAAPFLVFAFVDPATLVGHALYWLPAGFGKCILQFDLDSQTLAVIDLPPDPNCYPQILPAQGGSLGLADLSCDSLQIWERKVCSEGVAKWMLHKTYELDKVLDLKIRHLVKLGYAEDINAVFLWTDFGVFMVQLDSLRSKKLWETNIITPIHPYTSTYVAGI</sequence>
<dbReference type="PANTHER" id="PTHR33186">
    <property type="entry name" value="OS10G0136150 PROTEIN-RELATED"/>
    <property type="match status" value="1"/>
</dbReference>
<evidence type="ECO:0000259" key="1">
    <source>
        <dbReference type="SMART" id="SM00256"/>
    </source>
</evidence>
<dbReference type="AlphaFoldDB" id="A0A0E0M5B6"/>
<protein>
    <recommendedName>
        <fullName evidence="1">F-box domain-containing protein</fullName>
    </recommendedName>
</protein>
<dbReference type="InterPro" id="IPR056594">
    <property type="entry name" value="AT5G49610-like_b-prop"/>
</dbReference>
<dbReference type="STRING" id="4537.A0A0E0M5B6"/>
<proteinExistence type="predicted"/>
<dbReference type="OMA" id="KTIWNGA"/>
<evidence type="ECO:0000313" key="2">
    <source>
        <dbReference type="EnsemblPlants" id="OPUNC10G01410.1"/>
    </source>
</evidence>
<reference evidence="2" key="1">
    <citation type="submission" date="2015-04" db="UniProtKB">
        <authorList>
            <consortium name="EnsemblPlants"/>
        </authorList>
    </citation>
    <scope>IDENTIFICATION</scope>
</reference>
<dbReference type="Gramene" id="OPUNC10G01410.1">
    <property type="protein sequence ID" value="OPUNC10G01410.1"/>
    <property type="gene ID" value="OPUNC10G01410"/>
</dbReference>
<dbReference type="InterPro" id="IPR036047">
    <property type="entry name" value="F-box-like_dom_sf"/>
</dbReference>
<dbReference type="eggNOG" id="ENOG502R6JY">
    <property type="taxonomic scope" value="Eukaryota"/>
</dbReference>
<accession>A0A0E0M5B6</accession>
<organism evidence="2">
    <name type="scientific">Oryza punctata</name>
    <name type="common">Red rice</name>
    <dbReference type="NCBI Taxonomy" id="4537"/>
    <lineage>
        <taxon>Eukaryota</taxon>
        <taxon>Viridiplantae</taxon>
        <taxon>Streptophyta</taxon>
        <taxon>Embryophyta</taxon>
        <taxon>Tracheophyta</taxon>
        <taxon>Spermatophyta</taxon>
        <taxon>Magnoliopsida</taxon>
        <taxon>Liliopsida</taxon>
        <taxon>Poales</taxon>
        <taxon>Poaceae</taxon>
        <taxon>BOP clade</taxon>
        <taxon>Oryzoideae</taxon>
        <taxon>Oryzeae</taxon>
        <taxon>Oryzinae</taxon>
        <taxon>Oryza</taxon>
    </lineage>
</organism>
<dbReference type="InterPro" id="IPR001810">
    <property type="entry name" value="F-box_dom"/>
</dbReference>
<dbReference type="HOGENOM" id="CLU_010417_1_0_1"/>
<dbReference type="Pfam" id="PF00646">
    <property type="entry name" value="F-box"/>
    <property type="match status" value="1"/>
</dbReference>